<dbReference type="Pfam" id="PF00075">
    <property type="entry name" value="RNase_H"/>
    <property type="match status" value="1"/>
</dbReference>
<reference evidence="3 4" key="1">
    <citation type="submission" date="2022-01" db="EMBL/GenBank/DDBJ databases">
        <title>A chromosomal length assembly of Cordylochernes scorpioides.</title>
        <authorList>
            <person name="Zeh D."/>
            <person name="Zeh J."/>
        </authorList>
    </citation>
    <scope>NUCLEOTIDE SEQUENCE [LARGE SCALE GENOMIC DNA]</scope>
    <source>
        <strain evidence="3">IN4F17</strain>
        <tissue evidence="3">Whole Body</tissue>
    </source>
</reference>
<evidence type="ECO:0000256" key="1">
    <source>
        <dbReference type="SAM" id="MobiDB-lite"/>
    </source>
</evidence>
<feature type="region of interest" description="Disordered" evidence="1">
    <location>
        <begin position="206"/>
        <end position="232"/>
    </location>
</feature>
<dbReference type="InterPro" id="IPR002156">
    <property type="entry name" value="RNaseH_domain"/>
</dbReference>
<proteinExistence type="predicted"/>
<organism evidence="3 4">
    <name type="scientific">Cordylochernes scorpioides</name>
    <dbReference type="NCBI Taxonomy" id="51811"/>
    <lineage>
        <taxon>Eukaryota</taxon>
        <taxon>Metazoa</taxon>
        <taxon>Ecdysozoa</taxon>
        <taxon>Arthropoda</taxon>
        <taxon>Chelicerata</taxon>
        <taxon>Arachnida</taxon>
        <taxon>Pseudoscorpiones</taxon>
        <taxon>Cheliferoidea</taxon>
        <taxon>Chernetidae</taxon>
        <taxon>Cordylochernes</taxon>
    </lineage>
</organism>
<feature type="compositionally biased region" description="Polar residues" evidence="1">
    <location>
        <begin position="223"/>
        <end position="232"/>
    </location>
</feature>
<dbReference type="Proteomes" id="UP001235939">
    <property type="component" value="Chromosome 07"/>
</dbReference>
<keyword evidence="4" id="KW-1185">Reference proteome</keyword>
<accession>A0ABY6KME3</accession>
<gene>
    <name evidence="3" type="ORF">LAZ67_7001454</name>
</gene>
<sequence length="232" mass="25433">MLPINQPVNQTLIPIVYPQTDMSLARDMRYVKRTPPLKGVFPQDKEALPIPHTELSTNSPVSLIYQPIPTNMKLSQNYLKALGLQIIEENSTLFDITIYTDSSQLETGLSGSVIAIYKEQPFIPFKAASPVKSLLKSIAKSVNRLPANSSVTMQWLPAHVGIPGNELADSLAKAGALGLPEARESTTQLDERDLLRTIKNQCSHEWKSNAAQTGTELEGQAPVLSSQENNSL</sequence>
<feature type="domain" description="RNase H type-1" evidence="2">
    <location>
        <begin position="94"/>
        <end position="176"/>
    </location>
</feature>
<dbReference type="SUPFAM" id="SSF53098">
    <property type="entry name" value="Ribonuclease H-like"/>
    <property type="match status" value="1"/>
</dbReference>
<evidence type="ECO:0000313" key="4">
    <source>
        <dbReference type="Proteomes" id="UP001235939"/>
    </source>
</evidence>
<evidence type="ECO:0000259" key="2">
    <source>
        <dbReference type="Pfam" id="PF00075"/>
    </source>
</evidence>
<dbReference type="InterPro" id="IPR012337">
    <property type="entry name" value="RNaseH-like_sf"/>
</dbReference>
<protein>
    <recommendedName>
        <fullName evidence="2">RNase H type-1 domain-containing protein</fullName>
    </recommendedName>
</protein>
<dbReference type="InterPro" id="IPR036397">
    <property type="entry name" value="RNaseH_sf"/>
</dbReference>
<dbReference type="EMBL" id="CP092869">
    <property type="protein sequence ID" value="UYV70008.1"/>
    <property type="molecule type" value="Genomic_DNA"/>
</dbReference>
<evidence type="ECO:0000313" key="3">
    <source>
        <dbReference type="EMBL" id="UYV70008.1"/>
    </source>
</evidence>
<dbReference type="Gene3D" id="3.30.420.10">
    <property type="entry name" value="Ribonuclease H-like superfamily/Ribonuclease H"/>
    <property type="match status" value="1"/>
</dbReference>
<name>A0ABY6KME3_9ARAC</name>